<feature type="region of interest" description="Disordered" evidence="1">
    <location>
        <begin position="1"/>
        <end position="30"/>
    </location>
</feature>
<keyword evidence="3" id="KW-1185">Reference proteome</keyword>
<proteinExistence type="predicted"/>
<feature type="region of interest" description="Disordered" evidence="1">
    <location>
        <begin position="98"/>
        <end position="158"/>
    </location>
</feature>
<reference evidence="2 3" key="1">
    <citation type="submission" date="2019-02" db="EMBL/GenBank/DDBJ databases">
        <title>Genome sequencing of the rare red list fungi Bondarzewia mesenterica.</title>
        <authorList>
            <person name="Buettner E."/>
            <person name="Kellner H."/>
        </authorList>
    </citation>
    <scope>NUCLEOTIDE SEQUENCE [LARGE SCALE GENOMIC DNA]</scope>
    <source>
        <strain evidence="2 3">DSM 108281</strain>
    </source>
</reference>
<organism evidence="2 3">
    <name type="scientific">Bondarzewia mesenterica</name>
    <dbReference type="NCBI Taxonomy" id="1095465"/>
    <lineage>
        <taxon>Eukaryota</taxon>
        <taxon>Fungi</taxon>
        <taxon>Dikarya</taxon>
        <taxon>Basidiomycota</taxon>
        <taxon>Agaricomycotina</taxon>
        <taxon>Agaricomycetes</taxon>
        <taxon>Russulales</taxon>
        <taxon>Bondarzewiaceae</taxon>
        <taxon>Bondarzewia</taxon>
    </lineage>
</organism>
<evidence type="ECO:0000313" key="3">
    <source>
        <dbReference type="Proteomes" id="UP000310158"/>
    </source>
</evidence>
<name>A0A4S4LQG0_9AGAM</name>
<sequence length="158" mass="17082">MMDFLPIPQGEKKAKVTVSPIPEKSADADADADANIEAKFNTGNAKLNKTKMVVLPMPKEIVDDGTNADADIDTKAPAPVSKRKRPQVIVLPIALVRKAQREDMPPHKKSRKCHASPADEADTDAEVEQGPRLARKRKPMAKALASQAATAGKGNRRK</sequence>
<comment type="caution">
    <text evidence="2">The sequence shown here is derived from an EMBL/GenBank/DDBJ whole genome shotgun (WGS) entry which is preliminary data.</text>
</comment>
<gene>
    <name evidence="2" type="ORF">EW146_g6496</name>
</gene>
<accession>A0A4S4LQG0</accession>
<evidence type="ECO:0000313" key="2">
    <source>
        <dbReference type="EMBL" id="THH13761.1"/>
    </source>
</evidence>
<dbReference type="AlphaFoldDB" id="A0A4S4LQG0"/>
<dbReference type="Proteomes" id="UP000310158">
    <property type="component" value="Unassembled WGS sequence"/>
</dbReference>
<dbReference type="EMBL" id="SGPL01000327">
    <property type="protein sequence ID" value="THH13761.1"/>
    <property type="molecule type" value="Genomic_DNA"/>
</dbReference>
<feature type="region of interest" description="Disordered" evidence="1">
    <location>
        <begin position="62"/>
        <end position="83"/>
    </location>
</feature>
<protein>
    <submittedName>
        <fullName evidence="2">Uncharacterized protein</fullName>
    </submittedName>
</protein>
<evidence type="ECO:0000256" key="1">
    <source>
        <dbReference type="SAM" id="MobiDB-lite"/>
    </source>
</evidence>